<accession>A0ABT7NAF9</accession>
<dbReference type="PANTHER" id="PTHR35271:SF1">
    <property type="entry name" value="ABC TRANSPORTER, SUBSTRATE-BINDING LIPOPROTEIN"/>
    <property type="match status" value="1"/>
</dbReference>
<dbReference type="RefSeq" id="WP_286660024.1">
    <property type="nucleotide sequence ID" value="NZ_JASZYV010000002.1"/>
</dbReference>
<organism evidence="2 3">
    <name type="scientific">Variovorax dokdonensis</name>
    <dbReference type="NCBI Taxonomy" id="344883"/>
    <lineage>
        <taxon>Bacteria</taxon>
        <taxon>Pseudomonadati</taxon>
        <taxon>Pseudomonadota</taxon>
        <taxon>Betaproteobacteria</taxon>
        <taxon>Burkholderiales</taxon>
        <taxon>Comamonadaceae</taxon>
        <taxon>Variovorax</taxon>
    </lineage>
</organism>
<dbReference type="Gene3D" id="3.40.50.2300">
    <property type="match status" value="2"/>
</dbReference>
<keyword evidence="3" id="KW-1185">Reference proteome</keyword>
<sequence>MNFETCGAGTMRVLVAASLLLSLLPTLAHAASVRMTVLATGSQAEGEFVQQLRDLQEPGTSFEVVRLGAGGQAEGAQSGKSQPAVALVAEPEDEQGVNAGVRTRGAPISAGTASSTGRVTVAVGPQAARSAVERQGSGPLVLAMLSRTEYEQIRSASTWPAGRRVGVLLREPPMAAQLALVGATLPDRRRLGVLAAAQSEALVHELERAAGSDWTLRVSTVADVQSIGPALHVVLKDCDAVMLLPDAIGNDPTATAAVLRAAATAGVPVFGSTDAIVRSGALAAALSSPAQMAAQTQEIGERLSTGASGATVEAARPTLVSVNSNVARSLGLRLPSEDELARRIGGAR</sequence>
<protein>
    <submittedName>
        <fullName evidence="2">ABC transporter substrate binding protein</fullName>
    </submittedName>
</protein>
<name>A0ABT7NAF9_9BURK</name>
<dbReference type="Pfam" id="PF04392">
    <property type="entry name" value="ABC_sub_bind"/>
    <property type="match status" value="1"/>
</dbReference>
<evidence type="ECO:0000256" key="1">
    <source>
        <dbReference type="SAM" id="SignalP"/>
    </source>
</evidence>
<gene>
    <name evidence="2" type="ORF">QTH91_10495</name>
</gene>
<feature type="signal peptide" evidence="1">
    <location>
        <begin position="1"/>
        <end position="30"/>
    </location>
</feature>
<comment type="caution">
    <text evidence="2">The sequence shown here is derived from an EMBL/GenBank/DDBJ whole genome shotgun (WGS) entry which is preliminary data.</text>
</comment>
<reference evidence="2" key="1">
    <citation type="submission" date="2023-06" db="EMBL/GenBank/DDBJ databases">
        <authorList>
            <person name="Jiang Y."/>
            <person name="Liu Q."/>
        </authorList>
    </citation>
    <scope>NUCLEOTIDE SEQUENCE</scope>
    <source>
        <strain evidence="2">CGMCC 1.12089</strain>
    </source>
</reference>
<dbReference type="InterPro" id="IPR007487">
    <property type="entry name" value="ABC_transpt-TYRBP-like"/>
</dbReference>
<feature type="chain" id="PRO_5045722954" evidence="1">
    <location>
        <begin position="31"/>
        <end position="348"/>
    </location>
</feature>
<keyword evidence="1" id="KW-0732">Signal</keyword>
<dbReference type="PANTHER" id="PTHR35271">
    <property type="entry name" value="ABC TRANSPORTER, SUBSTRATE-BINDING LIPOPROTEIN-RELATED"/>
    <property type="match status" value="1"/>
</dbReference>
<dbReference type="Proteomes" id="UP001174908">
    <property type="component" value="Unassembled WGS sequence"/>
</dbReference>
<dbReference type="EMBL" id="JASZYV010000002">
    <property type="protein sequence ID" value="MDM0044914.1"/>
    <property type="molecule type" value="Genomic_DNA"/>
</dbReference>
<evidence type="ECO:0000313" key="3">
    <source>
        <dbReference type="Proteomes" id="UP001174908"/>
    </source>
</evidence>
<proteinExistence type="predicted"/>
<evidence type="ECO:0000313" key="2">
    <source>
        <dbReference type="EMBL" id="MDM0044914.1"/>
    </source>
</evidence>